<feature type="region of interest" description="Disordered" evidence="1">
    <location>
        <begin position="1"/>
        <end position="90"/>
    </location>
</feature>
<keyword evidence="3" id="KW-1185">Reference proteome</keyword>
<dbReference type="Proteomes" id="UP001066276">
    <property type="component" value="Chromosome 3_2"/>
</dbReference>
<dbReference type="EMBL" id="JANPWB010000006">
    <property type="protein sequence ID" value="KAJ1181387.1"/>
    <property type="molecule type" value="Genomic_DNA"/>
</dbReference>
<comment type="caution">
    <text evidence="2">The sequence shown here is derived from an EMBL/GenBank/DDBJ whole genome shotgun (WGS) entry which is preliminary data.</text>
</comment>
<evidence type="ECO:0000313" key="3">
    <source>
        <dbReference type="Proteomes" id="UP001066276"/>
    </source>
</evidence>
<evidence type="ECO:0000313" key="2">
    <source>
        <dbReference type="EMBL" id="KAJ1181387.1"/>
    </source>
</evidence>
<gene>
    <name evidence="2" type="ORF">NDU88_006594</name>
</gene>
<feature type="compositionally biased region" description="Basic residues" evidence="1">
    <location>
        <begin position="1"/>
        <end position="16"/>
    </location>
</feature>
<sequence>MPPRLSSRRGAGRKLTCRRETPPNTHQIVKLLRGRRAPATNDYRDRRPDGGERRPVGGAPGPRGVKSQIPTRQSRPVEYRKKGAPSPRLH</sequence>
<protein>
    <submittedName>
        <fullName evidence="2">Uncharacterized protein</fullName>
    </submittedName>
</protein>
<accession>A0AAV7TXI6</accession>
<evidence type="ECO:0000256" key="1">
    <source>
        <dbReference type="SAM" id="MobiDB-lite"/>
    </source>
</evidence>
<name>A0AAV7TXI6_PLEWA</name>
<feature type="compositionally biased region" description="Basic and acidic residues" evidence="1">
    <location>
        <begin position="42"/>
        <end position="55"/>
    </location>
</feature>
<reference evidence="2" key="1">
    <citation type="journal article" date="2022" name="bioRxiv">
        <title>Sequencing and chromosome-scale assembly of the giantPleurodeles waltlgenome.</title>
        <authorList>
            <person name="Brown T."/>
            <person name="Elewa A."/>
            <person name="Iarovenko S."/>
            <person name="Subramanian E."/>
            <person name="Araus A.J."/>
            <person name="Petzold A."/>
            <person name="Susuki M."/>
            <person name="Suzuki K.-i.T."/>
            <person name="Hayashi T."/>
            <person name="Toyoda A."/>
            <person name="Oliveira C."/>
            <person name="Osipova E."/>
            <person name="Leigh N.D."/>
            <person name="Simon A."/>
            <person name="Yun M.H."/>
        </authorList>
    </citation>
    <scope>NUCLEOTIDE SEQUENCE</scope>
    <source>
        <strain evidence="2">20211129_DDA</strain>
        <tissue evidence="2">Liver</tissue>
    </source>
</reference>
<dbReference type="AlphaFoldDB" id="A0AAV7TXI6"/>
<proteinExistence type="predicted"/>
<organism evidence="2 3">
    <name type="scientific">Pleurodeles waltl</name>
    <name type="common">Iberian ribbed newt</name>
    <dbReference type="NCBI Taxonomy" id="8319"/>
    <lineage>
        <taxon>Eukaryota</taxon>
        <taxon>Metazoa</taxon>
        <taxon>Chordata</taxon>
        <taxon>Craniata</taxon>
        <taxon>Vertebrata</taxon>
        <taxon>Euteleostomi</taxon>
        <taxon>Amphibia</taxon>
        <taxon>Batrachia</taxon>
        <taxon>Caudata</taxon>
        <taxon>Salamandroidea</taxon>
        <taxon>Salamandridae</taxon>
        <taxon>Pleurodelinae</taxon>
        <taxon>Pleurodeles</taxon>
    </lineage>
</organism>